<evidence type="ECO:0000256" key="2">
    <source>
        <dbReference type="ARBA" id="ARBA00022737"/>
    </source>
</evidence>
<dbReference type="InterPro" id="IPR055414">
    <property type="entry name" value="LRR_R13L4/SHOC2-like"/>
</dbReference>
<dbReference type="InterPro" id="IPR044974">
    <property type="entry name" value="Disease_R_plants"/>
</dbReference>
<dbReference type="PROSITE" id="PS50104">
    <property type="entry name" value="TIR"/>
    <property type="match status" value="1"/>
</dbReference>
<dbReference type="EMBL" id="OZ034816">
    <property type="protein sequence ID" value="CAL1377061.1"/>
    <property type="molecule type" value="Genomic_DNA"/>
</dbReference>
<sequence>MDTNWPSFLATAALLVAAVSILYRRQKKNSSSKPSSESNSSLSDFDSSTRPLPAGNYEVFLSFRGPDVRTTFADSLYHFLDHSKIRTFFDDEGLRKGEKIAPSLVQAIHESKIYIPILSQGYASSKWCLEELSLMVKSLNQNQGHILLPIFYFVEPGDVRRQEGSYSRAFRQHSRKHDAETVKEWKEALQVVSHMKGWHVTESDGQGAVIDKIFSQVWSHLMANYRIVTDELIGVESHVKEVRDLLDLDSKGVKIVGIYGMGGIGKTTISKAVYNDVSSRFERSCFLEDIRETLLKNDGAVTLQNKIISSILRHDSHVKDTSEGIHIIRDKVCKYKVLIVLDNVDRRFEFDNIFGNLRDFSIESRFIMTTRDIRVLDFFEECRLFEAKVMTHIDSFQLFRKHAFGVGDHQEEKEILCEEFVKAAAGLPLALKVIGSLLFRKEKRVWQEKLEELKERPSDTRVHEILKISYNDLTPAEKDIFLDIACFFVGKTKELPFYMWNDCKFYPESSVSGLILRSLLRIDERNQFWMHDHIRDLGRAIVREENIQQSWKRSRIWSEEEALDMLENGKGNDKVEVLRVNLGDRGVLKLTDEEFRNLSGVRFLEVRGGRMTGDFSKILPNIRWLQLCLCRSIPTDVNLKKVIILNLEGSYVRDDWKGWKRVKEEGKKLKVVNLRQCEDLVKAPDLSSCGRLEVINLELCTKMGGELHIGNFKNLKLLRLSSSKITELKGDIQMLQDLEEIDASNLTEMPAGIGNLNSLEILMLILSRVELPALPTSLKKLWLSSPSVPNLLELKDLEDLCFQHCHGAPEIPGDIWLHLTKLKKLTVSFSHCKSLLLQVESVAGSNSSNGIMGDSVAKLPSSLNSLVVSCMQLETLPDLANLSNLIELRLRSVQVDEIHGVGQLRMLEAFAISDAPNLKSLDGLENLVLLQRLTVVYCGALEKLPSISNLTKLHTLVIRSCWALFEIQGLDASMGESSLTHLEVSCCPKLASVEDLLQSLQALQTLKLTNFQALETLLLRLSSLSKLGNLKNLAVEETPGGGSDTTSVPGIRILHLAGLGNLHFITISGCQQLTEITGFDTLQSLEELDISYCTSIQKLSGLSTLKNLKNLRIWSGRQLTEMEELDLLESLERLELHRCTSMKKLPNLCHLKKLNCLSISECRSLTSTEDCGIDGLNSLQRLNISWCTSILKLPNLCGLTKLTNMDIIGCTKVTEVMGLERLESLVRLKLNDCASIVRLPDLSALKNLTLLNISGCTQLTEVTGLESLESLQVLAMSRCKSVSKLPDLSILENLRYLNISKCTQLKEVIGVERLEWLELLAMSQCKSIKKLSDLSGLKYLKHLDIRQCRRLTGITGLQELNFLQVLGVNDPTSAPGSMDGMLELHQKYLM</sequence>
<dbReference type="InterPro" id="IPR035897">
    <property type="entry name" value="Toll_tir_struct_dom_sf"/>
</dbReference>
<feature type="compositionally biased region" description="Low complexity" evidence="5">
    <location>
        <begin position="31"/>
        <end position="48"/>
    </location>
</feature>
<dbReference type="Pfam" id="PF13306">
    <property type="entry name" value="LRR_5"/>
    <property type="match status" value="1"/>
</dbReference>
<dbReference type="Gene3D" id="3.40.1170.20">
    <property type="entry name" value="tRNA intron endonuclease, N-terminal domain"/>
    <property type="match status" value="1"/>
</dbReference>
<gene>
    <name evidence="7" type="ORF">LTRI10_LOCUS18744</name>
</gene>
<evidence type="ECO:0000313" key="8">
    <source>
        <dbReference type="Proteomes" id="UP001497516"/>
    </source>
</evidence>
<accession>A0AAV2DTW8</accession>
<name>A0AAV2DTW8_9ROSI</name>
<keyword evidence="8" id="KW-1185">Reference proteome</keyword>
<dbReference type="InterPro" id="IPR042197">
    <property type="entry name" value="Apaf_helical"/>
</dbReference>
<dbReference type="SUPFAM" id="SSF52540">
    <property type="entry name" value="P-loop containing nucleoside triphosphate hydrolases"/>
    <property type="match status" value="1"/>
</dbReference>
<dbReference type="Gene3D" id="3.40.50.300">
    <property type="entry name" value="P-loop containing nucleotide triphosphate hydrolases"/>
    <property type="match status" value="1"/>
</dbReference>
<dbReference type="GO" id="GO:0006952">
    <property type="term" value="P:defense response"/>
    <property type="evidence" value="ECO:0007669"/>
    <property type="project" value="UniProtKB-KW"/>
</dbReference>
<feature type="domain" description="TIR" evidence="6">
    <location>
        <begin position="55"/>
        <end position="217"/>
    </location>
</feature>
<dbReference type="Pfam" id="PF00931">
    <property type="entry name" value="NB-ARC"/>
    <property type="match status" value="1"/>
</dbReference>
<dbReference type="SMART" id="SM00255">
    <property type="entry name" value="TIR"/>
    <property type="match status" value="1"/>
</dbReference>
<evidence type="ECO:0000256" key="5">
    <source>
        <dbReference type="SAM" id="MobiDB-lite"/>
    </source>
</evidence>
<proteinExistence type="predicted"/>
<dbReference type="InterPro" id="IPR027417">
    <property type="entry name" value="P-loop_NTPase"/>
</dbReference>
<keyword evidence="4" id="KW-0520">NAD</keyword>
<keyword evidence="2" id="KW-0677">Repeat</keyword>
<dbReference type="PANTHER" id="PTHR11017:SF570">
    <property type="entry name" value="DISEASE RESISTANCE PROTEIN (TIR-NBS CLASS)-RELATED"/>
    <property type="match status" value="1"/>
</dbReference>
<dbReference type="InterPro" id="IPR000157">
    <property type="entry name" value="TIR_dom"/>
</dbReference>
<dbReference type="Proteomes" id="UP001497516">
    <property type="component" value="Chromosome 3"/>
</dbReference>
<keyword evidence="1" id="KW-0433">Leucine-rich repeat</keyword>
<dbReference type="InterPro" id="IPR006553">
    <property type="entry name" value="Leu-rich_rpt_Cys-con_subtyp"/>
</dbReference>
<evidence type="ECO:0000259" key="6">
    <source>
        <dbReference type="PROSITE" id="PS50104"/>
    </source>
</evidence>
<dbReference type="Gene3D" id="3.80.10.10">
    <property type="entry name" value="Ribonuclease Inhibitor"/>
    <property type="match status" value="3"/>
</dbReference>
<feature type="region of interest" description="Disordered" evidence="5">
    <location>
        <begin position="29"/>
        <end position="49"/>
    </location>
</feature>
<dbReference type="GO" id="GO:0043531">
    <property type="term" value="F:ADP binding"/>
    <property type="evidence" value="ECO:0007669"/>
    <property type="project" value="InterPro"/>
</dbReference>
<organism evidence="7 8">
    <name type="scientific">Linum trigynum</name>
    <dbReference type="NCBI Taxonomy" id="586398"/>
    <lineage>
        <taxon>Eukaryota</taxon>
        <taxon>Viridiplantae</taxon>
        <taxon>Streptophyta</taxon>
        <taxon>Embryophyta</taxon>
        <taxon>Tracheophyta</taxon>
        <taxon>Spermatophyta</taxon>
        <taxon>Magnoliopsida</taxon>
        <taxon>eudicotyledons</taxon>
        <taxon>Gunneridae</taxon>
        <taxon>Pentapetalae</taxon>
        <taxon>rosids</taxon>
        <taxon>fabids</taxon>
        <taxon>Malpighiales</taxon>
        <taxon>Linaceae</taxon>
        <taxon>Linum</taxon>
    </lineage>
</organism>
<dbReference type="PANTHER" id="PTHR11017">
    <property type="entry name" value="LEUCINE-RICH REPEAT-CONTAINING PROTEIN"/>
    <property type="match status" value="1"/>
</dbReference>
<dbReference type="SUPFAM" id="SSF52200">
    <property type="entry name" value="Toll/Interleukin receptor TIR domain"/>
    <property type="match status" value="1"/>
</dbReference>
<dbReference type="FunFam" id="3.40.50.10140:FF:000007">
    <property type="entry name" value="Disease resistance protein (TIR-NBS-LRR class)"/>
    <property type="match status" value="1"/>
</dbReference>
<dbReference type="SMART" id="SM00367">
    <property type="entry name" value="LRR_CC"/>
    <property type="match status" value="6"/>
</dbReference>
<dbReference type="GO" id="GO:0007165">
    <property type="term" value="P:signal transduction"/>
    <property type="evidence" value="ECO:0007669"/>
    <property type="project" value="InterPro"/>
</dbReference>
<keyword evidence="3" id="KW-0611">Plant defense</keyword>
<dbReference type="InterPro" id="IPR058192">
    <property type="entry name" value="WHD_ROQ1-like"/>
</dbReference>
<dbReference type="InterPro" id="IPR026906">
    <property type="entry name" value="LRR_5"/>
</dbReference>
<dbReference type="GO" id="GO:0051707">
    <property type="term" value="P:response to other organism"/>
    <property type="evidence" value="ECO:0007669"/>
    <property type="project" value="UniProtKB-ARBA"/>
</dbReference>
<evidence type="ECO:0000256" key="4">
    <source>
        <dbReference type="ARBA" id="ARBA00023027"/>
    </source>
</evidence>
<dbReference type="InterPro" id="IPR032675">
    <property type="entry name" value="LRR_dom_sf"/>
</dbReference>
<evidence type="ECO:0000256" key="3">
    <source>
        <dbReference type="ARBA" id="ARBA00022821"/>
    </source>
</evidence>
<dbReference type="Gene3D" id="1.10.8.430">
    <property type="entry name" value="Helical domain of apoptotic protease-activating factors"/>
    <property type="match status" value="1"/>
</dbReference>
<evidence type="ECO:0000256" key="1">
    <source>
        <dbReference type="ARBA" id="ARBA00022614"/>
    </source>
</evidence>
<dbReference type="Pfam" id="PF23598">
    <property type="entry name" value="LRR_14"/>
    <property type="match status" value="1"/>
</dbReference>
<dbReference type="Gene3D" id="3.40.50.10140">
    <property type="entry name" value="Toll/interleukin-1 receptor homology (TIR) domain"/>
    <property type="match status" value="1"/>
</dbReference>
<evidence type="ECO:0000313" key="7">
    <source>
        <dbReference type="EMBL" id="CAL1377061.1"/>
    </source>
</evidence>
<dbReference type="Pfam" id="PF23282">
    <property type="entry name" value="WHD_ROQ1"/>
    <property type="match status" value="1"/>
</dbReference>
<reference evidence="7 8" key="1">
    <citation type="submission" date="2024-04" db="EMBL/GenBank/DDBJ databases">
        <authorList>
            <person name="Fracassetti M."/>
        </authorList>
    </citation>
    <scope>NUCLEOTIDE SEQUENCE [LARGE SCALE GENOMIC DNA]</scope>
</reference>
<dbReference type="InterPro" id="IPR002182">
    <property type="entry name" value="NB-ARC"/>
</dbReference>
<protein>
    <recommendedName>
        <fullName evidence="6">TIR domain-containing protein</fullName>
    </recommendedName>
</protein>
<dbReference type="SUPFAM" id="SSF52058">
    <property type="entry name" value="L domain-like"/>
    <property type="match status" value="3"/>
</dbReference>
<dbReference type="Pfam" id="PF01582">
    <property type="entry name" value="TIR"/>
    <property type="match status" value="1"/>
</dbReference>
<dbReference type="PRINTS" id="PR00364">
    <property type="entry name" value="DISEASERSIST"/>
</dbReference>